<dbReference type="Proteomes" id="UP001143910">
    <property type="component" value="Unassembled WGS sequence"/>
</dbReference>
<name>A0ACC1NSE0_9HYPO</name>
<keyword evidence="2" id="KW-1185">Reference proteome</keyword>
<gene>
    <name evidence="1" type="ORF">NQ176_g2088</name>
</gene>
<protein>
    <submittedName>
        <fullName evidence="1">Uncharacterized protein</fullName>
    </submittedName>
</protein>
<organism evidence="1 2">
    <name type="scientific">Zarea fungicola</name>
    <dbReference type="NCBI Taxonomy" id="93591"/>
    <lineage>
        <taxon>Eukaryota</taxon>
        <taxon>Fungi</taxon>
        <taxon>Dikarya</taxon>
        <taxon>Ascomycota</taxon>
        <taxon>Pezizomycotina</taxon>
        <taxon>Sordariomycetes</taxon>
        <taxon>Hypocreomycetidae</taxon>
        <taxon>Hypocreales</taxon>
        <taxon>Cordycipitaceae</taxon>
        <taxon>Zarea</taxon>
    </lineage>
</organism>
<reference evidence="1" key="1">
    <citation type="submission" date="2022-08" db="EMBL/GenBank/DDBJ databases">
        <title>Genome Sequence of Lecanicillium fungicola.</title>
        <authorList>
            <person name="Buettner E."/>
        </authorList>
    </citation>
    <scope>NUCLEOTIDE SEQUENCE</scope>
    <source>
        <strain evidence="1">Babe33</strain>
    </source>
</reference>
<evidence type="ECO:0000313" key="2">
    <source>
        <dbReference type="Proteomes" id="UP001143910"/>
    </source>
</evidence>
<proteinExistence type="predicted"/>
<evidence type="ECO:0000313" key="1">
    <source>
        <dbReference type="EMBL" id="KAJ2981324.1"/>
    </source>
</evidence>
<dbReference type="EMBL" id="JANJQO010000137">
    <property type="protein sequence ID" value="KAJ2981324.1"/>
    <property type="molecule type" value="Genomic_DNA"/>
</dbReference>
<accession>A0ACC1NSE0</accession>
<comment type="caution">
    <text evidence="1">The sequence shown here is derived from an EMBL/GenBank/DDBJ whole genome shotgun (WGS) entry which is preliminary data.</text>
</comment>
<sequence>MSCHSRPPSRALEGTQTSMTNTVSRVSMIAFVRVCFAAAAATCGSALATPSQISPLIKFTQLTQVPLQWSAQGRADGSAMVKAHIGIRQSNIKGLQDVLLDISDPESSNYGRWLTRAQIDEYSRPAASDVVAVKAWLNTAGIVQVSQPSNDWLEFTVPVSKLESLLAAKYNWYIHANTGLRIPRTTEFSIPQHLHSIIDVVTPTTAFYSSVIPYADAESGSSPAFVNFTTPAWIRSTYNVDYNSTGSQTVATTGFLGIGANHTDFAAFGSQFVPGLKDFKDVSVNGGGNSGDGSQLEGNLDTQFAGGIAHPNPSEYWAAAPTGDDEPTFNDALFAFANYLNSHSNPPSAVSTSYHMLTCRPLLAVK</sequence>